<feature type="signal peptide" evidence="1">
    <location>
        <begin position="1"/>
        <end position="25"/>
    </location>
</feature>
<organism evidence="2 3">
    <name type="scientific">Thalassiosira pseudonana</name>
    <name type="common">Marine diatom</name>
    <name type="synonym">Cyclotella nana</name>
    <dbReference type="NCBI Taxonomy" id="35128"/>
    <lineage>
        <taxon>Eukaryota</taxon>
        <taxon>Sar</taxon>
        <taxon>Stramenopiles</taxon>
        <taxon>Ochrophyta</taxon>
        <taxon>Bacillariophyta</taxon>
        <taxon>Coscinodiscophyceae</taxon>
        <taxon>Thalassiosirophycidae</taxon>
        <taxon>Thalassiosirales</taxon>
        <taxon>Thalassiosiraceae</taxon>
        <taxon>Thalassiosira</taxon>
    </lineage>
</organism>
<keyword evidence="3" id="KW-1185">Reference proteome</keyword>
<evidence type="ECO:0000313" key="2">
    <source>
        <dbReference type="EMBL" id="EED90115.1"/>
    </source>
</evidence>
<evidence type="ECO:0000313" key="3">
    <source>
        <dbReference type="Proteomes" id="UP000001449"/>
    </source>
</evidence>
<dbReference type="HOGENOM" id="CLU_800477_0_0_1"/>
<dbReference type="RefSeq" id="XP_002292919.1">
    <property type="nucleotide sequence ID" value="XM_002292883.1"/>
</dbReference>
<reference evidence="2 3" key="2">
    <citation type="journal article" date="2008" name="Nature">
        <title>The Phaeodactylum genome reveals the evolutionary history of diatom genomes.</title>
        <authorList>
            <person name="Bowler C."/>
            <person name="Allen A.E."/>
            <person name="Badger J.H."/>
            <person name="Grimwood J."/>
            <person name="Jabbari K."/>
            <person name="Kuo A."/>
            <person name="Maheswari U."/>
            <person name="Martens C."/>
            <person name="Maumus F."/>
            <person name="Otillar R.P."/>
            <person name="Rayko E."/>
            <person name="Salamov A."/>
            <person name="Vandepoele K."/>
            <person name="Beszteri B."/>
            <person name="Gruber A."/>
            <person name="Heijde M."/>
            <person name="Katinka M."/>
            <person name="Mock T."/>
            <person name="Valentin K."/>
            <person name="Verret F."/>
            <person name="Berges J.A."/>
            <person name="Brownlee C."/>
            <person name="Cadoret J.P."/>
            <person name="Chiovitti A."/>
            <person name="Choi C.J."/>
            <person name="Coesel S."/>
            <person name="De Martino A."/>
            <person name="Detter J.C."/>
            <person name="Durkin C."/>
            <person name="Falciatore A."/>
            <person name="Fournet J."/>
            <person name="Haruta M."/>
            <person name="Huysman M.J."/>
            <person name="Jenkins B.D."/>
            <person name="Jiroutova K."/>
            <person name="Jorgensen R.E."/>
            <person name="Joubert Y."/>
            <person name="Kaplan A."/>
            <person name="Kroger N."/>
            <person name="Kroth P.G."/>
            <person name="La Roche J."/>
            <person name="Lindquist E."/>
            <person name="Lommer M."/>
            <person name="Martin-Jezequel V."/>
            <person name="Lopez P.J."/>
            <person name="Lucas S."/>
            <person name="Mangogna M."/>
            <person name="McGinnis K."/>
            <person name="Medlin L.K."/>
            <person name="Montsant A."/>
            <person name="Oudot-Le Secq M.P."/>
            <person name="Napoli C."/>
            <person name="Obornik M."/>
            <person name="Parker M.S."/>
            <person name="Petit J.L."/>
            <person name="Porcel B.M."/>
            <person name="Poulsen N."/>
            <person name="Robison M."/>
            <person name="Rychlewski L."/>
            <person name="Rynearson T.A."/>
            <person name="Schmutz J."/>
            <person name="Shapiro H."/>
            <person name="Siaut M."/>
            <person name="Stanley M."/>
            <person name="Sussman M.R."/>
            <person name="Taylor A.R."/>
            <person name="Vardi A."/>
            <person name="von Dassow P."/>
            <person name="Vyverman W."/>
            <person name="Willis A."/>
            <person name="Wyrwicz L.S."/>
            <person name="Rokhsar D.S."/>
            <person name="Weissenbach J."/>
            <person name="Armbrust E.V."/>
            <person name="Green B.R."/>
            <person name="Van de Peer Y."/>
            <person name="Grigoriev I.V."/>
        </authorList>
    </citation>
    <scope>NUCLEOTIDE SEQUENCE [LARGE SCALE GENOMIC DNA]</scope>
    <source>
        <strain evidence="2 3">CCMP1335</strain>
    </source>
</reference>
<dbReference type="PaxDb" id="35128-Thaps8573"/>
<proteinExistence type="predicted"/>
<dbReference type="eggNOG" id="ENOG502SUZ4">
    <property type="taxonomic scope" value="Eukaryota"/>
</dbReference>
<keyword evidence="1" id="KW-0732">Signal</keyword>
<dbReference type="AlphaFoldDB" id="B8C8S8"/>
<dbReference type="Proteomes" id="UP000001449">
    <property type="component" value="Chromosome 10"/>
</dbReference>
<dbReference type="InParanoid" id="B8C8S8"/>
<dbReference type="KEGG" id="tps:THAPSDRAFT_8573"/>
<gene>
    <name evidence="2" type="ORF">THAPSDRAFT_8573</name>
</gene>
<sequence>MSRPSATGNINRGACILLLCMLCSAVWVFQNQRCIEVSPTPPARTKDVNHDVELQFIDPKDFRDNYGDIYSGMWWTSIDSFLNVDYSKTSFLEQITLKTFNNNDRVIQTFDVSALAVEHMSKYFKHFSKMDTVVQNRVDELIEQYIQRTKEMYEEESTFGLRGTIALLPLRVTSMDKTYEARALKLQLASTLASLWKVGLRRAVVVGVSKNESEVAHSAFDMLTSHLELRSMELQYVHVETKDDSDWKLVPKLAMVQFQRAIREFNNSTGDTRIHRIWLGENPSQWKHVYFTEPDLILHLKSDAVKSLSNELEKGFILNAAIVFSQYLIHNNSHKCFTTQQYPIPSW</sequence>
<evidence type="ECO:0000256" key="1">
    <source>
        <dbReference type="SAM" id="SignalP"/>
    </source>
</evidence>
<feature type="chain" id="PRO_5002869607" description="Hexosyltransferase" evidence="1">
    <location>
        <begin position="26"/>
        <end position="347"/>
    </location>
</feature>
<reference evidence="2 3" key="1">
    <citation type="journal article" date="2004" name="Science">
        <title>The genome of the diatom Thalassiosira pseudonana: ecology, evolution, and metabolism.</title>
        <authorList>
            <person name="Armbrust E.V."/>
            <person name="Berges J.A."/>
            <person name="Bowler C."/>
            <person name="Green B.R."/>
            <person name="Martinez D."/>
            <person name="Putnam N.H."/>
            <person name="Zhou S."/>
            <person name="Allen A.E."/>
            <person name="Apt K.E."/>
            <person name="Bechner M."/>
            <person name="Brzezinski M.A."/>
            <person name="Chaal B.K."/>
            <person name="Chiovitti A."/>
            <person name="Davis A.K."/>
            <person name="Demarest M.S."/>
            <person name="Detter J.C."/>
            <person name="Glavina T."/>
            <person name="Goodstein D."/>
            <person name="Hadi M.Z."/>
            <person name="Hellsten U."/>
            <person name="Hildebrand M."/>
            <person name="Jenkins B.D."/>
            <person name="Jurka J."/>
            <person name="Kapitonov V.V."/>
            <person name="Kroger N."/>
            <person name="Lau W.W."/>
            <person name="Lane T.W."/>
            <person name="Larimer F.W."/>
            <person name="Lippmeier J.C."/>
            <person name="Lucas S."/>
            <person name="Medina M."/>
            <person name="Montsant A."/>
            <person name="Obornik M."/>
            <person name="Parker M.S."/>
            <person name="Palenik B."/>
            <person name="Pazour G.J."/>
            <person name="Richardson P.M."/>
            <person name="Rynearson T.A."/>
            <person name="Saito M.A."/>
            <person name="Schwartz D.C."/>
            <person name="Thamatrakoln K."/>
            <person name="Valentin K."/>
            <person name="Vardi A."/>
            <person name="Wilkerson F.P."/>
            <person name="Rokhsar D.S."/>
        </authorList>
    </citation>
    <scope>NUCLEOTIDE SEQUENCE [LARGE SCALE GENOMIC DNA]</scope>
    <source>
        <strain evidence="2 3">CCMP1335</strain>
    </source>
</reference>
<dbReference type="GeneID" id="7450769"/>
<dbReference type="EMBL" id="CM000646">
    <property type="protein sequence ID" value="EED90115.1"/>
    <property type="molecule type" value="Genomic_DNA"/>
</dbReference>
<evidence type="ECO:0008006" key="4">
    <source>
        <dbReference type="Google" id="ProtNLM"/>
    </source>
</evidence>
<accession>B8C8S8</accession>
<name>B8C8S8_THAPS</name>
<protein>
    <recommendedName>
        <fullName evidence="4">Hexosyltransferase</fullName>
    </recommendedName>
</protein>